<comment type="caution">
    <text evidence="2">The sequence shown here is derived from an EMBL/GenBank/DDBJ whole genome shotgun (WGS) entry which is preliminary data.</text>
</comment>
<reference evidence="2 3" key="1">
    <citation type="journal article" date="2015" name="Genome Announc.">
        <title>Expanding the biotechnology potential of lactobacilli through comparative genomics of 213 strains and associated genera.</title>
        <authorList>
            <person name="Sun Z."/>
            <person name="Harris H.M."/>
            <person name="McCann A."/>
            <person name="Guo C."/>
            <person name="Argimon S."/>
            <person name="Zhang W."/>
            <person name="Yang X."/>
            <person name="Jeffery I.B."/>
            <person name="Cooney J.C."/>
            <person name="Kagawa T.F."/>
            <person name="Liu W."/>
            <person name="Song Y."/>
            <person name="Salvetti E."/>
            <person name="Wrobel A."/>
            <person name="Rasinkangas P."/>
            <person name="Parkhill J."/>
            <person name="Rea M.C."/>
            <person name="O'Sullivan O."/>
            <person name="Ritari J."/>
            <person name="Douillard F.P."/>
            <person name="Paul Ross R."/>
            <person name="Yang R."/>
            <person name="Briner A.E."/>
            <person name="Felis G.E."/>
            <person name="de Vos W.M."/>
            <person name="Barrangou R."/>
            <person name="Klaenhammer T.R."/>
            <person name="Caufield P.W."/>
            <person name="Cui Y."/>
            <person name="Zhang H."/>
            <person name="O'Toole P.W."/>
        </authorList>
    </citation>
    <scope>NUCLEOTIDE SEQUENCE [LARGE SCALE GENOMIC DNA]</scope>
    <source>
        <strain evidence="2 3">DSM 22467</strain>
    </source>
</reference>
<accession>A0A0R2LZU3</accession>
<feature type="transmembrane region" description="Helical" evidence="1">
    <location>
        <begin position="6"/>
        <end position="25"/>
    </location>
</feature>
<sequence>MLKAYLKGVVPVVLILAISTFNLQAGRFDFSLSWWLVYLILSYLVIFPWTYRRLSGDFKQAPDFAKRLSRSQEDSEQKALRMGSNYANTGRMGVSRIGDASGKESWLTRWGTDFVLRIFLILAGVFPAVYWWVKDRRTR</sequence>
<keyword evidence="1" id="KW-1133">Transmembrane helix</keyword>
<keyword evidence="1" id="KW-0812">Transmembrane</keyword>
<dbReference type="EMBL" id="JQCA01000056">
    <property type="protein sequence ID" value="KRO03786.1"/>
    <property type="molecule type" value="Genomic_DNA"/>
</dbReference>
<protein>
    <recommendedName>
        <fullName evidence="4">DUF3899 domain-containing protein</fullName>
    </recommendedName>
</protein>
<feature type="transmembrane region" description="Helical" evidence="1">
    <location>
        <begin position="32"/>
        <end position="51"/>
    </location>
</feature>
<proteinExistence type="predicted"/>
<dbReference type="OrthoDB" id="2299644at2"/>
<evidence type="ECO:0000313" key="3">
    <source>
        <dbReference type="Proteomes" id="UP000051906"/>
    </source>
</evidence>
<dbReference type="AlphaFoldDB" id="A0A0R2LZU3"/>
<organism evidence="2 3">
    <name type="scientific">Levilactobacillus paucivorans</name>
    <dbReference type="NCBI Taxonomy" id="616990"/>
    <lineage>
        <taxon>Bacteria</taxon>
        <taxon>Bacillati</taxon>
        <taxon>Bacillota</taxon>
        <taxon>Bacilli</taxon>
        <taxon>Lactobacillales</taxon>
        <taxon>Lactobacillaceae</taxon>
        <taxon>Levilactobacillus</taxon>
    </lineage>
</organism>
<feature type="transmembrane region" description="Helical" evidence="1">
    <location>
        <begin position="114"/>
        <end position="133"/>
    </location>
</feature>
<dbReference type="Proteomes" id="UP000051906">
    <property type="component" value="Unassembled WGS sequence"/>
</dbReference>
<keyword evidence="1" id="KW-0472">Membrane</keyword>
<dbReference type="PATRIC" id="fig|616990.3.peg.2149"/>
<evidence type="ECO:0000313" key="2">
    <source>
        <dbReference type="EMBL" id="KRO03786.1"/>
    </source>
</evidence>
<name>A0A0R2LZU3_9LACO</name>
<dbReference type="RefSeq" id="WP_057878464.1">
    <property type="nucleotide sequence ID" value="NZ_JQCA01000056.1"/>
</dbReference>
<evidence type="ECO:0000256" key="1">
    <source>
        <dbReference type="SAM" id="Phobius"/>
    </source>
</evidence>
<evidence type="ECO:0008006" key="4">
    <source>
        <dbReference type="Google" id="ProtNLM"/>
    </source>
</evidence>
<keyword evidence="3" id="KW-1185">Reference proteome</keyword>
<gene>
    <name evidence="2" type="ORF">IV54_GL002035</name>
</gene>